<organism evidence="6 7">
    <name type="scientific">Asanoa siamensis</name>
    <dbReference type="NCBI Taxonomy" id="926357"/>
    <lineage>
        <taxon>Bacteria</taxon>
        <taxon>Bacillati</taxon>
        <taxon>Actinomycetota</taxon>
        <taxon>Actinomycetes</taxon>
        <taxon>Micromonosporales</taxon>
        <taxon>Micromonosporaceae</taxon>
        <taxon>Asanoa</taxon>
    </lineage>
</organism>
<evidence type="ECO:0000256" key="4">
    <source>
        <dbReference type="SAM" id="MobiDB-lite"/>
    </source>
</evidence>
<dbReference type="Gene3D" id="3.40.50.150">
    <property type="entry name" value="Vaccinia Virus protein VP39"/>
    <property type="match status" value="1"/>
</dbReference>
<dbReference type="PANTHER" id="PTHR10867">
    <property type="entry name" value="NNMT/PNMT/TEMT FAMILY MEMBER"/>
    <property type="match status" value="1"/>
</dbReference>
<evidence type="ECO:0000313" key="6">
    <source>
        <dbReference type="EMBL" id="GIF73817.1"/>
    </source>
</evidence>
<name>A0ABQ4CRA6_9ACTN</name>
<dbReference type="NCBIfam" id="NF041360">
    <property type="entry name" value="GntF_guanitoxin"/>
    <property type="match status" value="1"/>
</dbReference>
<dbReference type="PANTHER" id="PTHR10867:SF17">
    <property type="entry name" value="NICOTINAMIDE N-METHYLTRANSFERASE"/>
    <property type="match status" value="1"/>
</dbReference>
<keyword evidence="5" id="KW-1133">Transmembrane helix</keyword>
<sequence length="457" mass="49212">MRFTWTISVAATAASTYALDAVAAAAGAGLVASGLLAGLDQSWVLAMLVGSYLTWAVGLGVNLRANGRLLAATGTSTNVLSKAAYEMARRRGRSPRLPAAVAYAATEVAKELPYYAAAFGAAAATDTITTTDALIFLAGANLGAALYEYGLARLTTAVLRRRRYASFDTDWDPARYLADYYRTVEPDEIVTIAFLVDALRHAERDQPVLFFGVGPTMHHVFAAAERASEIHLGDYLPANLAEIRRWIDGEPGAHDWRPFIRHTLRCETGREPTEAEVANRADLTRAKITRLVRVDAGDPRPVDQRYATVVSAYCADSATDDPATWRRFMRNITGLVRPGGLFVTAALHRCRGYTVGGRLFPSANVGEDDLRAVLRPAFDPHVEVRATGQDTTHGYAAVLLAWGLSVGPAEVVERSVARAQAPVGAARDRAADEGLGTFERRPEVVPLGQMGGGGRRE</sequence>
<evidence type="ECO:0000313" key="7">
    <source>
        <dbReference type="Proteomes" id="UP000604117"/>
    </source>
</evidence>
<comment type="caution">
    <text evidence="6">The sequence shown here is derived from an EMBL/GenBank/DDBJ whole genome shotgun (WGS) entry which is preliminary data.</text>
</comment>
<keyword evidence="3" id="KW-0949">S-adenosyl-L-methionine</keyword>
<dbReference type="Proteomes" id="UP000604117">
    <property type="component" value="Unassembled WGS sequence"/>
</dbReference>
<keyword evidence="2" id="KW-0808">Transferase</keyword>
<evidence type="ECO:0000256" key="3">
    <source>
        <dbReference type="ARBA" id="ARBA00022691"/>
    </source>
</evidence>
<evidence type="ECO:0000256" key="1">
    <source>
        <dbReference type="ARBA" id="ARBA00022603"/>
    </source>
</evidence>
<dbReference type="EMBL" id="BONE01000024">
    <property type="protein sequence ID" value="GIF73817.1"/>
    <property type="molecule type" value="Genomic_DNA"/>
</dbReference>
<feature type="region of interest" description="Disordered" evidence="4">
    <location>
        <begin position="432"/>
        <end position="457"/>
    </location>
</feature>
<evidence type="ECO:0008006" key="8">
    <source>
        <dbReference type="Google" id="ProtNLM"/>
    </source>
</evidence>
<dbReference type="InterPro" id="IPR053384">
    <property type="entry name" value="SAM-dep_methyltransferase"/>
</dbReference>
<dbReference type="PROSITE" id="PS51681">
    <property type="entry name" value="SAM_MT_NNMT_PNMT_TEMT"/>
    <property type="match status" value="1"/>
</dbReference>
<dbReference type="InterPro" id="IPR000940">
    <property type="entry name" value="NNMT_TEMT_trans"/>
</dbReference>
<dbReference type="InterPro" id="IPR029063">
    <property type="entry name" value="SAM-dependent_MTases_sf"/>
</dbReference>
<dbReference type="Pfam" id="PF01234">
    <property type="entry name" value="NNMT_PNMT_TEMT"/>
    <property type="match status" value="1"/>
</dbReference>
<keyword evidence="7" id="KW-1185">Reference proteome</keyword>
<accession>A0ABQ4CRA6</accession>
<keyword evidence="1" id="KW-0489">Methyltransferase</keyword>
<evidence type="ECO:0000256" key="5">
    <source>
        <dbReference type="SAM" id="Phobius"/>
    </source>
</evidence>
<protein>
    <recommendedName>
        <fullName evidence="8">NNMT/PNMT/TEMT family protein</fullName>
    </recommendedName>
</protein>
<reference evidence="6 7" key="1">
    <citation type="submission" date="2021-01" db="EMBL/GenBank/DDBJ databases">
        <title>Whole genome shotgun sequence of Asanoa siamensis NBRC 107932.</title>
        <authorList>
            <person name="Komaki H."/>
            <person name="Tamura T."/>
        </authorList>
    </citation>
    <scope>NUCLEOTIDE SEQUENCE [LARGE SCALE GENOMIC DNA]</scope>
    <source>
        <strain evidence="6 7">NBRC 107932</strain>
    </source>
</reference>
<feature type="transmembrane region" description="Helical" evidence="5">
    <location>
        <begin position="42"/>
        <end position="61"/>
    </location>
</feature>
<dbReference type="SUPFAM" id="SSF53335">
    <property type="entry name" value="S-adenosyl-L-methionine-dependent methyltransferases"/>
    <property type="match status" value="1"/>
</dbReference>
<evidence type="ECO:0000256" key="2">
    <source>
        <dbReference type="ARBA" id="ARBA00022679"/>
    </source>
</evidence>
<keyword evidence="5" id="KW-0472">Membrane</keyword>
<proteinExistence type="predicted"/>
<feature type="compositionally biased region" description="Basic and acidic residues" evidence="4">
    <location>
        <begin position="432"/>
        <end position="443"/>
    </location>
</feature>
<gene>
    <name evidence="6" type="ORF">Asi02nite_33350</name>
</gene>
<keyword evidence="5" id="KW-0812">Transmembrane</keyword>